<organism evidence="1 2">
    <name type="scientific">Paracoccus litorisediminis</name>
    <dbReference type="NCBI Taxonomy" id="2006130"/>
    <lineage>
        <taxon>Bacteria</taxon>
        <taxon>Pseudomonadati</taxon>
        <taxon>Pseudomonadota</taxon>
        <taxon>Alphaproteobacteria</taxon>
        <taxon>Rhodobacterales</taxon>
        <taxon>Paracoccaceae</taxon>
        <taxon>Paracoccus</taxon>
    </lineage>
</organism>
<protein>
    <submittedName>
        <fullName evidence="1">Uncharacterized protein</fullName>
    </submittedName>
</protein>
<proteinExistence type="predicted"/>
<dbReference type="RefSeq" id="WP_155042192.1">
    <property type="nucleotide sequence ID" value="NZ_WMIG01000029.1"/>
</dbReference>
<reference evidence="1 2" key="1">
    <citation type="submission" date="2019-11" db="EMBL/GenBank/DDBJ databases">
        <authorList>
            <person name="Dong K."/>
        </authorList>
    </citation>
    <scope>NUCLEOTIDE SEQUENCE [LARGE SCALE GENOMIC DNA]</scope>
    <source>
        <strain evidence="1 2">NBRC 112902</strain>
    </source>
</reference>
<accession>A0A844HXL9</accession>
<comment type="caution">
    <text evidence="1">The sequence shown here is derived from an EMBL/GenBank/DDBJ whole genome shotgun (WGS) entry which is preliminary data.</text>
</comment>
<evidence type="ECO:0000313" key="2">
    <source>
        <dbReference type="Proteomes" id="UP000449846"/>
    </source>
</evidence>
<name>A0A844HXL9_9RHOB</name>
<dbReference type="AlphaFoldDB" id="A0A844HXL9"/>
<gene>
    <name evidence="1" type="ORF">GL300_23920</name>
</gene>
<dbReference type="Proteomes" id="UP000449846">
    <property type="component" value="Unassembled WGS sequence"/>
</dbReference>
<evidence type="ECO:0000313" key="1">
    <source>
        <dbReference type="EMBL" id="MTH62241.1"/>
    </source>
</evidence>
<keyword evidence="2" id="KW-1185">Reference proteome</keyword>
<dbReference type="EMBL" id="WMIG01000029">
    <property type="protein sequence ID" value="MTH62241.1"/>
    <property type="molecule type" value="Genomic_DNA"/>
</dbReference>
<sequence>MAMKKRDLRNSSRGAIAAGAAAAGVVSFGTILLGAAALGAVAVGALAVGRLSVRHTKLRRVEIDNLTVGRLNIGGDRRSVSVRVRAQPGKGEALQRLIAGEVGAIASNATLLAHRSEVDPELFMLQASWSVADRDTPYERPLVLDALIREAAANGLIATSSAEPVALEVFRSI</sequence>